<dbReference type="EMBL" id="CDMZ01002901">
    <property type="protein sequence ID" value="CEM44332.1"/>
    <property type="molecule type" value="Genomic_DNA"/>
</dbReference>
<dbReference type="AlphaFoldDB" id="A0A0G4HJX8"/>
<dbReference type="PhylomeDB" id="A0A0G4HJX8"/>
<gene>
    <name evidence="3" type="ORF">Cvel_28281</name>
</gene>
<dbReference type="Pfam" id="PF23953">
    <property type="entry name" value="TPR_COPA_B"/>
    <property type="match status" value="1"/>
</dbReference>
<sequence>MMSQWNPKDPHIFASASLDRWKQLGDVALEHGHFSVAVGCFQEANDLSGLLLVSTAIGDAKLLSRVAEQAAAAKKANVAILAKLLLQDLKGCVDDLGHEESLKKKKLNSQARARARTSSSVGPKGKTKVKKIKGLGKGSSRSLPTSRQSGVVERG</sequence>
<proteinExistence type="predicted"/>
<feature type="domain" description="COPA/B TPR" evidence="2">
    <location>
        <begin position="16"/>
        <end position="104"/>
    </location>
</feature>
<feature type="compositionally biased region" description="Basic residues" evidence="1">
    <location>
        <begin position="125"/>
        <end position="134"/>
    </location>
</feature>
<organism evidence="3">
    <name type="scientific">Chromera velia CCMP2878</name>
    <dbReference type="NCBI Taxonomy" id="1169474"/>
    <lineage>
        <taxon>Eukaryota</taxon>
        <taxon>Sar</taxon>
        <taxon>Alveolata</taxon>
        <taxon>Colpodellida</taxon>
        <taxon>Chromeraceae</taxon>
        <taxon>Chromera</taxon>
    </lineage>
</organism>
<dbReference type="InterPro" id="IPR056176">
    <property type="entry name" value="TPR_COPA_B"/>
</dbReference>
<protein>
    <recommendedName>
        <fullName evidence="2">COPA/B TPR domain-containing protein</fullName>
    </recommendedName>
</protein>
<feature type="region of interest" description="Disordered" evidence="1">
    <location>
        <begin position="103"/>
        <end position="155"/>
    </location>
</feature>
<reference evidence="3" key="1">
    <citation type="submission" date="2014-11" db="EMBL/GenBank/DDBJ databases">
        <authorList>
            <person name="Otto D Thomas"/>
            <person name="Naeem Raeece"/>
        </authorList>
    </citation>
    <scope>NUCLEOTIDE SEQUENCE</scope>
</reference>
<accession>A0A0G4HJX8</accession>
<evidence type="ECO:0000259" key="2">
    <source>
        <dbReference type="Pfam" id="PF23953"/>
    </source>
</evidence>
<dbReference type="VEuPathDB" id="CryptoDB:Cvel_28281"/>
<dbReference type="Gene3D" id="1.25.40.470">
    <property type="match status" value="1"/>
</dbReference>
<name>A0A0G4HJX8_9ALVE</name>
<evidence type="ECO:0000256" key="1">
    <source>
        <dbReference type="SAM" id="MobiDB-lite"/>
    </source>
</evidence>
<evidence type="ECO:0000313" key="3">
    <source>
        <dbReference type="EMBL" id="CEM44332.1"/>
    </source>
</evidence>